<dbReference type="Pfam" id="PF15698">
    <property type="entry name" value="Phosphatase"/>
    <property type="match status" value="1"/>
</dbReference>
<dbReference type="Proteomes" id="UP001500037">
    <property type="component" value="Unassembled WGS sequence"/>
</dbReference>
<reference evidence="2 3" key="1">
    <citation type="journal article" date="2019" name="Int. J. Syst. Evol. Microbiol.">
        <title>The Global Catalogue of Microorganisms (GCM) 10K type strain sequencing project: providing services to taxonomists for standard genome sequencing and annotation.</title>
        <authorList>
            <consortium name="The Broad Institute Genomics Platform"/>
            <consortium name="The Broad Institute Genome Sequencing Center for Infectious Disease"/>
            <person name="Wu L."/>
            <person name="Ma J."/>
        </authorList>
    </citation>
    <scope>NUCLEOTIDE SEQUENCE [LARGE SCALE GENOMIC DNA]</scope>
    <source>
        <strain evidence="2 3">JCM 13004</strain>
    </source>
</reference>
<evidence type="ECO:0000256" key="1">
    <source>
        <dbReference type="SAM" id="MobiDB-lite"/>
    </source>
</evidence>
<evidence type="ECO:0000313" key="2">
    <source>
        <dbReference type="EMBL" id="GAA1221369.1"/>
    </source>
</evidence>
<dbReference type="InterPro" id="IPR031423">
    <property type="entry name" value="Phosphatase_SCO2771"/>
</dbReference>
<feature type="region of interest" description="Disordered" evidence="1">
    <location>
        <begin position="1"/>
        <end position="29"/>
    </location>
</feature>
<name>A0ABN1VW07_9ACTN</name>
<proteinExistence type="predicted"/>
<sequence>MTPGPPPAGAPASGPPTSGPPTSGARPVTREQLTEHLLRRRLAGPRVPTSRQQNLRSYRLFGQGDGEALMGLEPEGRWGPGAVLALMAERCGVRPDFSYGQGPDTIDPELTLAALDRLAALLSRTARRRGSVLAGTGHPTRLAGFYGALVGALAAAGCPVRTPGQGARLRIPTPGGDRLCLVDRLGPVLVLRALDAPPRSGRLGSGPARGAGEDLQHTHSALPVRLAVAALAESGHPPPDLVLGDHGWLCGAGRLGLAAGGLADSNDPAPFVGEAQGTVDVVVPVDDGAQPGCYRLLSDYVLQRAHL</sequence>
<dbReference type="EMBL" id="BAAALF010000009">
    <property type="protein sequence ID" value="GAA1221369.1"/>
    <property type="molecule type" value="Genomic_DNA"/>
</dbReference>
<evidence type="ECO:0000313" key="3">
    <source>
        <dbReference type="Proteomes" id="UP001500037"/>
    </source>
</evidence>
<accession>A0ABN1VW07</accession>
<organism evidence="2 3">
    <name type="scientific">Kitasatospora nipponensis</name>
    <dbReference type="NCBI Taxonomy" id="258049"/>
    <lineage>
        <taxon>Bacteria</taxon>
        <taxon>Bacillati</taxon>
        <taxon>Actinomycetota</taxon>
        <taxon>Actinomycetes</taxon>
        <taxon>Kitasatosporales</taxon>
        <taxon>Streptomycetaceae</taxon>
        <taxon>Kitasatospora</taxon>
    </lineage>
</organism>
<feature type="compositionally biased region" description="Pro residues" evidence="1">
    <location>
        <begin position="1"/>
        <end position="19"/>
    </location>
</feature>
<keyword evidence="3" id="KW-1185">Reference proteome</keyword>
<comment type="caution">
    <text evidence="2">The sequence shown here is derived from an EMBL/GenBank/DDBJ whole genome shotgun (WGS) entry which is preliminary data.</text>
</comment>
<gene>
    <name evidence="2" type="ORF">GCM10009665_09470</name>
</gene>
<protein>
    <submittedName>
        <fullName evidence="2">Phosphatase</fullName>
    </submittedName>
</protein>